<dbReference type="Proteomes" id="UP000014071">
    <property type="component" value="Unassembled WGS sequence"/>
</dbReference>
<proteinExistence type="predicted"/>
<keyword evidence="1" id="KW-0647">Proteasome</keyword>
<evidence type="ECO:0000313" key="2">
    <source>
        <dbReference type="Proteomes" id="UP000014071"/>
    </source>
</evidence>
<accession>R9P5Y2</accession>
<dbReference type="RefSeq" id="XP_012190395.1">
    <property type="nucleotide sequence ID" value="XM_012335005.1"/>
</dbReference>
<name>R9P5Y2_PSEHS</name>
<organism evidence="1 2">
    <name type="scientific">Pseudozyma hubeiensis (strain SY62)</name>
    <name type="common">Yeast</name>
    <dbReference type="NCBI Taxonomy" id="1305764"/>
    <lineage>
        <taxon>Eukaryota</taxon>
        <taxon>Fungi</taxon>
        <taxon>Dikarya</taxon>
        <taxon>Basidiomycota</taxon>
        <taxon>Ustilaginomycotina</taxon>
        <taxon>Ustilaginomycetes</taxon>
        <taxon>Ustilaginales</taxon>
        <taxon>Ustilaginaceae</taxon>
        <taxon>Pseudozyma</taxon>
    </lineage>
</organism>
<protein>
    <submittedName>
        <fullName evidence="1">Proteasome component PRE6</fullName>
    </submittedName>
</protein>
<dbReference type="GO" id="GO:0000502">
    <property type="term" value="C:proteasome complex"/>
    <property type="evidence" value="ECO:0007669"/>
    <property type="project" value="UniProtKB-KW"/>
</dbReference>
<keyword evidence="2" id="KW-1185">Reference proteome</keyword>
<gene>
    <name evidence="1" type="ORF">PHSY_004392</name>
</gene>
<reference evidence="2" key="1">
    <citation type="journal article" date="2013" name="Genome Announc.">
        <title>Draft genome sequence of the basidiomycetous yeast-like fungus Pseudozyma hubeiensis SY62, which produces an abundant amount of the biosurfactant mannosylerythritol lipids.</title>
        <authorList>
            <person name="Konishi M."/>
            <person name="Hatada Y."/>
            <person name="Horiuchi J."/>
        </authorList>
    </citation>
    <scope>NUCLEOTIDE SEQUENCE [LARGE SCALE GENOMIC DNA]</scope>
    <source>
        <strain evidence="2">SY62</strain>
    </source>
</reference>
<dbReference type="AlphaFoldDB" id="R9P5Y2"/>
<evidence type="ECO:0000313" key="1">
    <source>
        <dbReference type="EMBL" id="GAC96808.1"/>
    </source>
</evidence>
<dbReference type="EMBL" id="DF238806">
    <property type="protein sequence ID" value="GAC96808.1"/>
    <property type="molecule type" value="Genomic_DNA"/>
</dbReference>
<dbReference type="GeneID" id="24109674"/>
<dbReference type="HOGENOM" id="CLU_1166289_0_0_1"/>
<sequence length="238" mass="26405">MGCNGDDGQDKIAFLPQCRSATCGHRYRATLQHTDTARLPNANFFENHLTRKSAKRDYRVCAVGHPLSNFGRAERSGGSEPGSRIFRRTPAACSLLDCCCSTFGWQPGIARRTPLFLDTLSLVISKRPPAFDDLDVRKSEAWAVRLNTRGNQMVTPGRIYQRNIVQNGPDDECFVRKPLLTGTFGGVVLSPRHLSAVPRLAQRLVGHGSRNFWQAQRARIADSTATPPLQDMPAEKND</sequence>